<name>A0A7X6I700_9BURK</name>
<protein>
    <recommendedName>
        <fullName evidence="5">Tetratricopeptide repeat protein</fullName>
    </recommendedName>
</protein>
<dbReference type="EMBL" id="VTOX01000004">
    <property type="protein sequence ID" value="NKE66831.1"/>
    <property type="molecule type" value="Genomic_DNA"/>
</dbReference>
<dbReference type="Gene3D" id="3.40.30.10">
    <property type="entry name" value="Glutaredoxin"/>
    <property type="match status" value="1"/>
</dbReference>
<keyword evidence="2" id="KW-0732">Signal</keyword>
<dbReference type="Proteomes" id="UP000521868">
    <property type="component" value="Unassembled WGS sequence"/>
</dbReference>
<feature type="signal peptide" evidence="2">
    <location>
        <begin position="1"/>
        <end position="30"/>
    </location>
</feature>
<dbReference type="PROSITE" id="PS50005">
    <property type="entry name" value="TPR"/>
    <property type="match status" value="1"/>
</dbReference>
<comment type="caution">
    <text evidence="3">The sequence shown here is derived from an EMBL/GenBank/DDBJ whole genome shotgun (WGS) entry which is preliminary data.</text>
</comment>
<feature type="chain" id="PRO_5030663622" description="Tetratricopeptide repeat protein" evidence="2">
    <location>
        <begin position="31"/>
        <end position="276"/>
    </location>
</feature>
<accession>A0A7X6I700</accession>
<evidence type="ECO:0008006" key="5">
    <source>
        <dbReference type="Google" id="ProtNLM"/>
    </source>
</evidence>
<feature type="repeat" description="TPR" evidence="1">
    <location>
        <begin position="195"/>
        <end position="228"/>
    </location>
</feature>
<dbReference type="SMART" id="SM00028">
    <property type="entry name" value="TPR"/>
    <property type="match status" value="2"/>
</dbReference>
<dbReference type="RefSeq" id="WP_168107949.1">
    <property type="nucleotide sequence ID" value="NZ_VTOX01000004.1"/>
</dbReference>
<evidence type="ECO:0000313" key="3">
    <source>
        <dbReference type="EMBL" id="NKE66831.1"/>
    </source>
</evidence>
<organism evidence="3 4">
    <name type="scientific">Ramlibacter lithotrophicus</name>
    <dbReference type="NCBI Taxonomy" id="2606681"/>
    <lineage>
        <taxon>Bacteria</taxon>
        <taxon>Pseudomonadati</taxon>
        <taxon>Pseudomonadota</taxon>
        <taxon>Betaproteobacteria</taxon>
        <taxon>Burkholderiales</taxon>
        <taxon>Comamonadaceae</taxon>
        <taxon>Ramlibacter</taxon>
    </lineage>
</organism>
<keyword evidence="4" id="KW-1185">Reference proteome</keyword>
<proteinExistence type="predicted"/>
<dbReference type="Gene3D" id="1.25.40.10">
    <property type="entry name" value="Tetratricopeptide repeat domain"/>
    <property type="match status" value="1"/>
</dbReference>
<dbReference type="InterPro" id="IPR019734">
    <property type="entry name" value="TPR_rpt"/>
</dbReference>
<keyword evidence="1" id="KW-0802">TPR repeat</keyword>
<dbReference type="AlphaFoldDB" id="A0A7X6I700"/>
<dbReference type="InterPro" id="IPR036249">
    <property type="entry name" value="Thioredoxin-like_sf"/>
</dbReference>
<reference evidence="3 4" key="1">
    <citation type="journal article" date="2020" name="Nature">
        <title>Bacterial chemolithoautotrophy via manganese oxidation.</title>
        <authorList>
            <person name="Yu H."/>
            <person name="Leadbetter J.R."/>
        </authorList>
    </citation>
    <scope>NUCLEOTIDE SEQUENCE [LARGE SCALE GENOMIC DNA]</scope>
    <source>
        <strain evidence="3 4">RBP-1</strain>
    </source>
</reference>
<dbReference type="SUPFAM" id="SSF48452">
    <property type="entry name" value="TPR-like"/>
    <property type="match status" value="1"/>
</dbReference>
<dbReference type="InterPro" id="IPR011990">
    <property type="entry name" value="TPR-like_helical_dom_sf"/>
</dbReference>
<sequence length="276" mass="29471">MIIHRFKRILALMAIVAGVDIFHSASAAHAAIGTPVANAEMATLDGGKAFVLRDVQVNVLVFFRPNQKRSAAALRELAQCQAAFSRESVSWIAVVSGSAPTESVAAMLRDTTFAAPVLVDRGDALYGSLGMALHPVVVIVGRDQKLAAFEPFRSVGFCPVVTVRIRSALHEINDDELRSALAPPNSTEGGDEQSARRYRAFAQALFKAANYDKALENVRKSLDKNPLDADTHALLGRILSAQENCAGATEAFQQALAIDATSAVAKEGLDRCKAGR</sequence>
<evidence type="ECO:0000256" key="1">
    <source>
        <dbReference type="PROSITE-ProRule" id="PRU00339"/>
    </source>
</evidence>
<evidence type="ECO:0000256" key="2">
    <source>
        <dbReference type="SAM" id="SignalP"/>
    </source>
</evidence>
<gene>
    <name evidence="3" type="ORF">RAMLITH_13440</name>
</gene>
<dbReference type="SUPFAM" id="SSF52833">
    <property type="entry name" value="Thioredoxin-like"/>
    <property type="match status" value="1"/>
</dbReference>
<evidence type="ECO:0000313" key="4">
    <source>
        <dbReference type="Proteomes" id="UP000521868"/>
    </source>
</evidence>